<name>A0A428MFG4_9BACT</name>
<gene>
    <name evidence="1" type="ORF">EDE15_1130</name>
</gene>
<sequence>MSLPNREVSIGHPISNQEPRIELDLSVEEMEALKHLRSRTGKLSNKVEHMRIIFPV</sequence>
<proteinExistence type="predicted"/>
<organism evidence="1 2">
    <name type="scientific">Edaphobacter aggregans</name>
    <dbReference type="NCBI Taxonomy" id="570835"/>
    <lineage>
        <taxon>Bacteria</taxon>
        <taxon>Pseudomonadati</taxon>
        <taxon>Acidobacteriota</taxon>
        <taxon>Terriglobia</taxon>
        <taxon>Terriglobales</taxon>
        <taxon>Acidobacteriaceae</taxon>
        <taxon>Edaphobacter</taxon>
    </lineage>
</organism>
<evidence type="ECO:0000313" key="2">
    <source>
        <dbReference type="Proteomes" id="UP000269669"/>
    </source>
</evidence>
<evidence type="ECO:0000313" key="1">
    <source>
        <dbReference type="EMBL" id="RSL15638.1"/>
    </source>
</evidence>
<reference evidence="1 2" key="1">
    <citation type="submission" date="2018-12" db="EMBL/GenBank/DDBJ databases">
        <title>Sequencing of bacterial isolates from soil warming experiment in Harvard Forest, Massachusetts, USA.</title>
        <authorList>
            <person name="Deangelis K."/>
        </authorList>
    </citation>
    <scope>NUCLEOTIDE SEQUENCE [LARGE SCALE GENOMIC DNA]</scope>
    <source>
        <strain evidence="1 2">EB153</strain>
    </source>
</reference>
<accession>A0A428MFG4</accession>
<keyword evidence="2" id="KW-1185">Reference proteome</keyword>
<comment type="caution">
    <text evidence="1">The sequence shown here is derived from an EMBL/GenBank/DDBJ whole genome shotgun (WGS) entry which is preliminary data.</text>
</comment>
<dbReference type="EMBL" id="RSDW01000001">
    <property type="protein sequence ID" value="RSL15638.1"/>
    <property type="molecule type" value="Genomic_DNA"/>
</dbReference>
<dbReference type="Proteomes" id="UP000269669">
    <property type="component" value="Unassembled WGS sequence"/>
</dbReference>
<protein>
    <submittedName>
        <fullName evidence="1">Uncharacterized protein</fullName>
    </submittedName>
</protein>
<dbReference type="AlphaFoldDB" id="A0A428MFG4"/>